<dbReference type="InterPro" id="IPR035089">
    <property type="entry name" value="Phage_sheath_subtilisin"/>
</dbReference>
<reference evidence="3 4" key="1">
    <citation type="journal article" date="2012" name="Int. J. Syst. Evol. Microbiol.">
        <title>Vibrio caribbeanicus sp. nov., isolated from the marine sponge Scleritoderma cyanea.</title>
        <authorList>
            <person name="Hoffmann M."/>
            <person name="Monday S.R."/>
            <person name="Allard M.W."/>
            <person name="Strain E.A."/>
            <person name="Whittaker P."/>
            <person name="Naum M."/>
            <person name="McCarthy P.J."/>
            <person name="Lopez J.V."/>
            <person name="Fischer M."/>
            <person name="Brown E.W."/>
        </authorList>
    </citation>
    <scope>NUCLEOTIDE SEQUENCE [LARGE SCALE GENOMIC DNA]</scope>
    <source>
        <strain evidence="3 4">LMG 19158</strain>
    </source>
</reference>
<evidence type="ECO:0000256" key="1">
    <source>
        <dbReference type="ARBA" id="ARBA00008005"/>
    </source>
</evidence>
<feature type="non-terminal residue" evidence="3">
    <location>
        <position position="463"/>
    </location>
</feature>
<proteinExistence type="inferred from homology"/>
<dbReference type="AlphaFoldDB" id="F9RKK3"/>
<gene>
    <name evidence="3" type="ORF">VIS19158_15179</name>
</gene>
<accession>F9RKK3</accession>
<evidence type="ECO:0000259" key="2">
    <source>
        <dbReference type="Pfam" id="PF04984"/>
    </source>
</evidence>
<dbReference type="eggNOG" id="COG4386">
    <property type="taxonomic scope" value="Bacteria"/>
</dbReference>
<name>F9RKK3_9VIBR</name>
<comment type="caution">
    <text evidence="3">The sequence shown here is derived from an EMBL/GenBank/DDBJ whole genome shotgun (WGS) entry which is preliminary data.</text>
</comment>
<organism evidence="3 4">
    <name type="scientific">Vibrio scophthalmi LMG 19158</name>
    <dbReference type="NCBI Taxonomy" id="870967"/>
    <lineage>
        <taxon>Bacteria</taxon>
        <taxon>Pseudomonadati</taxon>
        <taxon>Pseudomonadota</taxon>
        <taxon>Gammaproteobacteria</taxon>
        <taxon>Vibrionales</taxon>
        <taxon>Vibrionaceae</taxon>
        <taxon>Vibrio</taxon>
    </lineage>
</organism>
<sequence>MSNAIPNDIRPPLCYIGFDNSKAIIGTAAMPHQILVIGQMLPTGRAEACTLYPFNDGDEAAALWGRGSLMHGLASQVKGANRFTQVLGVALPEAFNLVDKDYQAAVKTPAVENEGSLMVGFKTPTLEFDVDESEAAEQGWRVSVGNKTAALKSFSTQTGFMVIAAGEGLAAADLAVDVSMTLHGVEATAAGVAARGVQRFIGTALEDAIIYLHIAGKPLSILAQKGDTAAEMAQNITNAVNGDDDFPVRAESADGAVTYIAKQTGETGDDIRVVCNYYAGQAFPSGVMTTNISLSGGAGNPDVSDAISAMADEWFNHIIMPYRDTANLNALRDEMTERWGPMKMTEGTAYLAFSGTHAQTATFGESRNDFLYSCMGAGSSPTPAYLWAASYGAVAAYELAIDPARPLQTLVLPGVLPPPVSERWDLNERNLLLHDGIATHKVDAGGNVMIEREVTMYRLNSYG</sequence>
<dbReference type="EMBL" id="AFWE01000065">
    <property type="protein sequence ID" value="EGU39602.1"/>
    <property type="molecule type" value="Genomic_DNA"/>
</dbReference>
<dbReference type="Proteomes" id="UP000004349">
    <property type="component" value="Unassembled WGS sequence"/>
</dbReference>
<comment type="similarity">
    <text evidence="1">Belongs to the myoviridae tail sheath protein family.</text>
</comment>
<evidence type="ECO:0000313" key="3">
    <source>
        <dbReference type="EMBL" id="EGU39602.1"/>
    </source>
</evidence>
<evidence type="ECO:0000313" key="4">
    <source>
        <dbReference type="Proteomes" id="UP000004349"/>
    </source>
</evidence>
<protein>
    <submittedName>
        <fullName evidence="3">Putative tail sheath protein</fullName>
    </submittedName>
</protein>
<dbReference type="RefSeq" id="WP_005593686.1">
    <property type="nucleotide sequence ID" value="NZ_AFWE01000065.1"/>
</dbReference>
<feature type="domain" description="Tail sheath protein subtilisin-like" evidence="2">
    <location>
        <begin position="296"/>
        <end position="456"/>
    </location>
</feature>
<dbReference type="Pfam" id="PF04984">
    <property type="entry name" value="Phage_sheath_1"/>
    <property type="match status" value="1"/>
</dbReference>